<dbReference type="Proteomes" id="UP000235672">
    <property type="component" value="Unassembled WGS sequence"/>
</dbReference>
<keyword evidence="8" id="KW-1185">Reference proteome</keyword>
<dbReference type="GO" id="GO:0003677">
    <property type="term" value="F:DNA binding"/>
    <property type="evidence" value="ECO:0007669"/>
    <property type="project" value="UniProtKB-KW"/>
</dbReference>
<evidence type="ECO:0000313" key="7">
    <source>
        <dbReference type="EMBL" id="PMD17070.1"/>
    </source>
</evidence>
<evidence type="ECO:0000256" key="3">
    <source>
        <dbReference type="ARBA" id="ARBA00023015"/>
    </source>
</evidence>
<proteinExistence type="predicted"/>
<name>A0A2J6PSR3_9HELO</name>
<evidence type="ECO:0000256" key="4">
    <source>
        <dbReference type="ARBA" id="ARBA00023125"/>
    </source>
</evidence>
<dbReference type="AlphaFoldDB" id="A0A2J6PSR3"/>
<protein>
    <submittedName>
        <fullName evidence="7">Uncharacterized protein</fullName>
    </submittedName>
</protein>
<reference evidence="7 8" key="1">
    <citation type="submission" date="2016-05" db="EMBL/GenBank/DDBJ databases">
        <title>A degradative enzymes factory behind the ericoid mycorrhizal symbiosis.</title>
        <authorList>
            <consortium name="DOE Joint Genome Institute"/>
            <person name="Martino E."/>
            <person name="Morin E."/>
            <person name="Grelet G."/>
            <person name="Kuo A."/>
            <person name="Kohler A."/>
            <person name="Daghino S."/>
            <person name="Barry K."/>
            <person name="Choi C."/>
            <person name="Cichocki N."/>
            <person name="Clum A."/>
            <person name="Copeland A."/>
            <person name="Hainaut M."/>
            <person name="Haridas S."/>
            <person name="Labutti K."/>
            <person name="Lindquist E."/>
            <person name="Lipzen A."/>
            <person name="Khouja H.-R."/>
            <person name="Murat C."/>
            <person name="Ohm R."/>
            <person name="Olson A."/>
            <person name="Spatafora J."/>
            <person name="Veneault-Fourrey C."/>
            <person name="Henrissat B."/>
            <person name="Grigoriev I."/>
            <person name="Martin F."/>
            <person name="Perotto S."/>
        </authorList>
    </citation>
    <scope>NUCLEOTIDE SEQUENCE [LARGE SCALE GENOMIC DNA]</scope>
    <source>
        <strain evidence="7 8">UAMH 7357</strain>
    </source>
</reference>
<dbReference type="InterPro" id="IPR052360">
    <property type="entry name" value="Transcr_Regulatory_Proteins"/>
</dbReference>
<keyword evidence="4" id="KW-0238">DNA-binding</keyword>
<sequence>MSVLASFLGSSNPTLNIIKYSANYAMIAETADFPGGKVPFANLKDPTPEIRQKCEEYLSDVYRWTKAAGSWLDPLQQSNPAKRIVSVLLQIHVNMNIITLVCMSFTSETSFDELLPEFRAITNLAASIIGELVDSSQESAFYRFDLGILPALYLVGTRCRDRTVRGRAIELLLSSQIREGVWDSFCIGSISNRIRMIEEEGGLPGEEFIPESRRVFITSVDADCDSYHRRCKIFYTKRRGSQDEDLIFSNSLVTW</sequence>
<keyword evidence="6" id="KW-0539">Nucleus</keyword>
<gene>
    <name evidence="7" type="ORF">NA56DRAFT_286124</name>
</gene>
<dbReference type="PANTHER" id="PTHR36206">
    <property type="entry name" value="ASPERCRYPTIN BIOSYNTHESIS CLUSTER-SPECIFIC TRANSCRIPTION REGULATOR ATNN-RELATED"/>
    <property type="match status" value="1"/>
</dbReference>
<dbReference type="EMBL" id="KZ613502">
    <property type="protein sequence ID" value="PMD17070.1"/>
    <property type="molecule type" value="Genomic_DNA"/>
</dbReference>
<evidence type="ECO:0000256" key="5">
    <source>
        <dbReference type="ARBA" id="ARBA00023163"/>
    </source>
</evidence>
<keyword evidence="5" id="KW-0804">Transcription</keyword>
<evidence type="ECO:0000256" key="6">
    <source>
        <dbReference type="ARBA" id="ARBA00023242"/>
    </source>
</evidence>
<keyword evidence="3" id="KW-0805">Transcription regulation</keyword>
<evidence type="ECO:0000313" key="8">
    <source>
        <dbReference type="Proteomes" id="UP000235672"/>
    </source>
</evidence>
<accession>A0A2J6PSR3</accession>
<keyword evidence="1" id="KW-0479">Metal-binding</keyword>
<evidence type="ECO:0000256" key="1">
    <source>
        <dbReference type="ARBA" id="ARBA00022723"/>
    </source>
</evidence>
<dbReference type="OrthoDB" id="3172332at2759"/>
<dbReference type="PANTHER" id="PTHR36206:SF4">
    <property type="entry name" value="HYPOTHETICAL CONSERVED PROTEIN (EUROFUNG)-RELATED"/>
    <property type="match status" value="1"/>
</dbReference>
<dbReference type="STRING" id="1745343.A0A2J6PSR3"/>
<dbReference type="GO" id="GO:0046872">
    <property type="term" value="F:metal ion binding"/>
    <property type="evidence" value="ECO:0007669"/>
    <property type="project" value="UniProtKB-KW"/>
</dbReference>
<evidence type="ECO:0000256" key="2">
    <source>
        <dbReference type="ARBA" id="ARBA00022833"/>
    </source>
</evidence>
<organism evidence="7 8">
    <name type="scientific">Hyaloscypha hepaticicola</name>
    <dbReference type="NCBI Taxonomy" id="2082293"/>
    <lineage>
        <taxon>Eukaryota</taxon>
        <taxon>Fungi</taxon>
        <taxon>Dikarya</taxon>
        <taxon>Ascomycota</taxon>
        <taxon>Pezizomycotina</taxon>
        <taxon>Leotiomycetes</taxon>
        <taxon>Helotiales</taxon>
        <taxon>Hyaloscyphaceae</taxon>
        <taxon>Hyaloscypha</taxon>
    </lineage>
</organism>
<keyword evidence="2" id="KW-0862">Zinc</keyword>